<name>A0A256JU92_HALEZ</name>
<gene>
    <name evidence="2" type="ORF">DJ78_03855</name>
</gene>
<dbReference type="InterPro" id="IPR033167">
    <property type="entry name" value="Nre"/>
</dbReference>
<dbReference type="PANTHER" id="PTHR38136:SF2">
    <property type="entry name" value="DNA REPAIR PROTEIN"/>
    <property type="match status" value="1"/>
</dbReference>
<sequence length="123" mass="13622">MRLDEFIEYEANERAERRRLASEKDYGILDHLDSFERRFDEHVSDDAVVGSVSPSIFVGRADYPNVSTGLLSPVGREERAEAFETSAAWYEEGVSISDVFDRRTSLLNSTRGVDVADAGASGG</sequence>
<feature type="domain" description="Archaeal Nre N-terminal" evidence="1">
    <location>
        <begin position="20"/>
        <end position="118"/>
    </location>
</feature>
<dbReference type="InterPro" id="IPR006978">
    <property type="entry name" value="Nre_N"/>
</dbReference>
<dbReference type="EMBL" id="NHPB01000025">
    <property type="protein sequence ID" value="OYR71932.1"/>
    <property type="molecule type" value="Genomic_DNA"/>
</dbReference>
<organism evidence="2 3">
    <name type="scientific">Halorubrum ezzemoulense</name>
    <name type="common">Halorubrum chaoviator</name>
    <dbReference type="NCBI Taxonomy" id="337243"/>
    <lineage>
        <taxon>Archaea</taxon>
        <taxon>Methanobacteriati</taxon>
        <taxon>Methanobacteriota</taxon>
        <taxon>Stenosarchaea group</taxon>
        <taxon>Halobacteria</taxon>
        <taxon>Halobacteriales</taxon>
        <taxon>Haloferacaceae</taxon>
        <taxon>Halorubrum</taxon>
    </lineage>
</organism>
<comment type="caution">
    <text evidence="2">The sequence shown here is derived from an EMBL/GenBank/DDBJ whole genome shotgun (WGS) entry which is preliminary data.</text>
</comment>
<reference evidence="2 3" key="1">
    <citation type="journal article" date="2014" name="Front. Microbiol.">
        <title>Population and genomic analysis of the genus Halorubrum.</title>
        <authorList>
            <person name="Fullmer M.S."/>
            <person name="Soucy S.M."/>
            <person name="Swithers K.S."/>
            <person name="Makkay A.M."/>
            <person name="Wheeler R."/>
            <person name="Ventosa A."/>
            <person name="Gogarten J.P."/>
            <person name="Papke R.T."/>
        </authorList>
    </citation>
    <scope>NUCLEOTIDE SEQUENCE [LARGE SCALE GENOMIC DNA]</scope>
    <source>
        <strain evidence="2 3">G37</strain>
    </source>
</reference>
<dbReference type="Pfam" id="PF04894">
    <property type="entry name" value="Nre_N"/>
    <property type="match status" value="1"/>
</dbReference>
<feature type="non-terminal residue" evidence="2">
    <location>
        <position position="123"/>
    </location>
</feature>
<dbReference type="PANTHER" id="PTHR38136">
    <property type="entry name" value="DNA REPAIR PROTEIN"/>
    <property type="match status" value="1"/>
</dbReference>
<proteinExistence type="predicted"/>
<dbReference type="GO" id="GO:0006281">
    <property type="term" value="P:DNA repair"/>
    <property type="evidence" value="ECO:0007669"/>
    <property type="project" value="InterPro"/>
</dbReference>
<evidence type="ECO:0000259" key="1">
    <source>
        <dbReference type="Pfam" id="PF04894"/>
    </source>
</evidence>
<accession>A0A256JU92</accession>
<dbReference type="AlphaFoldDB" id="A0A256JU92"/>
<evidence type="ECO:0000313" key="3">
    <source>
        <dbReference type="Proteomes" id="UP000216758"/>
    </source>
</evidence>
<protein>
    <recommendedName>
        <fullName evidence="1">Archaeal Nre N-terminal domain-containing protein</fullName>
    </recommendedName>
</protein>
<dbReference type="Proteomes" id="UP000216758">
    <property type="component" value="Unassembled WGS sequence"/>
</dbReference>
<evidence type="ECO:0000313" key="2">
    <source>
        <dbReference type="EMBL" id="OYR71932.1"/>
    </source>
</evidence>